<dbReference type="OrthoDB" id="205639at2759"/>
<dbReference type="Pfam" id="PF00787">
    <property type="entry name" value="PX"/>
    <property type="match status" value="1"/>
</dbReference>
<evidence type="ECO:0000256" key="9">
    <source>
        <dbReference type="ARBA" id="ARBA00041273"/>
    </source>
</evidence>
<dbReference type="InterPro" id="IPR027267">
    <property type="entry name" value="AH/BAR_dom_sf"/>
</dbReference>
<dbReference type="InterPro" id="IPR036871">
    <property type="entry name" value="PX_dom_sf"/>
</dbReference>
<feature type="domain" description="PX" evidence="12">
    <location>
        <begin position="100"/>
        <end position="218"/>
    </location>
</feature>
<keyword evidence="5" id="KW-0963">Cytoplasm</keyword>
<accession>A0A8H7UYT3</accession>
<dbReference type="GO" id="GO:0032456">
    <property type="term" value="P:endocytic recycling"/>
    <property type="evidence" value="ECO:0007669"/>
    <property type="project" value="TreeGrafter"/>
</dbReference>
<evidence type="ECO:0000313" key="14">
    <source>
        <dbReference type="Proteomes" id="UP000650833"/>
    </source>
</evidence>
<dbReference type="PANTHER" id="PTHR45949">
    <property type="entry name" value="SORTING NEXIN-4"/>
    <property type="match status" value="1"/>
</dbReference>
<dbReference type="Proteomes" id="UP000650833">
    <property type="component" value="Unassembled WGS sequence"/>
</dbReference>
<dbReference type="PANTHER" id="PTHR45949:SF2">
    <property type="entry name" value="SORTING NEXIN-4"/>
    <property type="match status" value="1"/>
</dbReference>
<feature type="coiled-coil region" evidence="10">
    <location>
        <begin position="249"/>
        <end position="283"/>
    </location>
</feature>
<evidence type="ECO:0000313" key="13">
    <source>
        <dbReference type="EMBL" id="KAG2199117.1"/>
    </source>
</evidence>
<dbReference type="PROSITE" id="PS50195">
    <property type="entry name" value="PX"/>
    <property type="match status" value="1"/>
</dbReference>
<evidence type="ECO:0000256" key="11">
    <source>
        <dbReference type="SAM" id="MobiDB-lite"/>
    </source>
</evidence>
<evidence type="ECO:0000256" key="7">
    <source>
        <dbReference type="ARBA" id="ARBA00023136"/>
    </source>
</evidence>
<proteinExistence type="inferred from homology"/>
<dbReference type="Gene3D" id="1.20.1270.60">
    <property type="entry name" value="Arfaptin homology (AH) domain/BAR domain"/>
    <property type="match status" value="1"/>
</dbReference>
<evidence type="ECO:0000259" key="12">
    <source>
        <dbReference type="PROSITE" id="PS50195"/>
    </source>
</evidence>
<dbReference type="EMBL" id="JAEPRC010000364">
    <property type="protein sequence ID" value="KAG2199117.1"/>
    <property type="molecule type" value="Genomic_DNA"/>
</dbReference>
<evidence type="ECO:0000256" key="1">
    <source>
        <dbReference type="ARBA" id="ARBA00004184"/>
    </source>
</evidence>
<feature type="region of interest" description="Disordered" evidence="11">
    <location>
        <begin position="24"/>
        <end position="87"/>
    </location>
</feature>
<keyword evidence="4" id="KW-0813">Transport</keyword>
<dbReference type="GO" id="GO:0061709">
    <property type="term" value="P:reticulophagy"/>
    <property type="evidence" value="ECO:0007669"/>
    <property type="project" value="TreeGrafter"/>
</dbReference>
<evidence type="ECO:0000256" key="8">
    <source>
        <dbReference type="ARBA" id="ARBA00040748"/>
    </source>
</evidence>
<dbReference type="GO" id="GO:0015031">
    <property type="term" value="P:protein transport"/>
    <property type="evidence" value="ECO:0007669"/>
    <property type="project" value="TreeGrafter"/>
</dbReference>
<dbReference type="GO" id="GO:0000407">
    <property type="term" value="C:phagophore assembly site"/>
    <property type="evidence" value="ECO:0007669"/>
    <property type="project" value="TreeGrafter"/>
</dbReference>
<keyword evidence="10" id="KW-0175">Coiled coil</keyword>
<keyword evidence="6" id="KW-0446">Lipid-binding</keyword>
<organism evidence="13 14">
    <name type="scientific">Mucor plumbeus</name>
    <dbReference type="NCBI Taxonomy" id="97098"/>
    <lineage>
        <taxon>Eukaryota</taxon>
        <taxon>Fungi</taxon>
        <taxon>Fungi incertae sedis</taxon>
        <taxon>Mucoromycota</taxon>
        <taxon>Mucoromycotina</taxon>
        <taxon>Mucoromycetes</taxon>
        <taxon>Mucorales</taxon>
        <taxon>Mucorineae</taxon>
        <taxon>Mucoraceae</taxon>
        <taxon>Mucor</taxon>
    </lineage>
</organism>
<dbReference type="GO" id="GO:0000422">
    <property type="term" value="P:autophagy of mitochondrion"/>
    <property type="evidence" value="ECO:0007669"/>
    <property type="project" value="TreeGrafter"/>
</dbReference>
<dbReference type="SMART" id="SM00312">
    <property type="entry name" value="PX"/>
    <property type="match status" value="1"/>
</dbReference>
<dbReference type="Gene3D" id="3.30.1520.10">
    <property type="entry name" value="Phox-like domain"/>
    <property type="match status" value="1"/>
</dbReference>
<sequence>MSEDYVEWDVHATNDALTPRVEYDDPLSQFSESEHQYYSPYPAAATQDTPPLPPTIPSSSPIIDSTDSLPTSVTPPTPTKSPFVPPKSKPVELGNIQLLSMVVTISDPQKHQDATQGTFITYLTQVENFNSSKPRPVRRRYQDFVWLHTTLSLEYPACIVPPLPEKHRLEYIKGDRFSSEFIQRRQLSLQWFLDRISRHPLLQKSQCTRIFLESTDFKNDKRSQVLNIPHTTSILDSISDTLVNAFAKLKKPDERFEEMKDQINKLEDNLNTVEKLYFRINKRQLDLQNDYTSFANSIQGLSALETNITNSLYQFAETSKAYSKAMKDMSEVEEIQFLNEIHELLAYCHAAKDVLKARDQKQLDFEELSVYLHQTVQLRDRTQYPGRKYNDRGMAAGGLYISDYVTDKLNEVRGVNMERARREKLSKLELRVKELQDEVTRANDDSNGFSNQVIKEFEVFQKTKTLELKQGLLAYADCHIEFYEKVINMNETNYQGTAIWEKILPVLESMDGIKGDGQILE</sequence>
<dbReference type="AlphaFoldDB" id="A0A8H7UYT3"/>
<evidence type="ECO:0000256" key="6">
    <source>
        <dbReference type="ARBA" id="ARBA00023121"/>
    </source>
</evidence>
<protein>
    <recommendedName>
        <fullName evidence="8">Sorting nexin-4</fullName>
    </recommendedName>
    <alternativeName>
        <fullName evidence="9">Autophagy-related protein 24</fullName>
    </alternativeName>
</protein>
<name>A0A8H7UYT3_9FUNG</name>
<evidence type="ECO:0000256" key="4">
    <source>
        <dbReference type="ARBA" id="ARBA00022448"/>
    </source>
</evidence>
<dbReference type="SUPFAM" id="SSF64268">
    <property type="entry name" value="PX domain"/>
    <property type="match status" value="1"/>
</dbReference>
<feature type="coiled-coil region" evidence="10">
    <location>
        <begin position="418"/>
        <end position="452"/>
    </location>
</feature>
<evidence type="ECO:0000256" key="5">
    <source>
        <dbReference type="ARBA" id="ARBA00022490"/>
    </source>
</evidence>
<dbReference type="GO" id="GO:0034727">
    <property type="term" value="P:piecemeal microautophagy of the nucleus"/>
    <property type="evidence" value="ECO:0007669"/>
    <property type="project" value="TreeGrafter"/>
</dbReference>
<feature type="compositionally biased region" description="Pro residues" evidence="11">
    <location>
        <begin position="73"/>
        <end position="87"/>
    </location>
</feature>
<dbReference type="GO" id="GO:0005769">
    <property type="term" value="C:early endosome"/>
    <property type="evidence" value="ECO:0007669"/>
    <property type="project" value="TreeGrafter"/>
</dbReference>
<evidence type="ECO:0000256" key="10">
    <source>
        <dbReference type="SAM" id="Coils"/>
    </source>
</evidence>
<dbReference type="Pfam" id="PF09325">
    <property type="entry name" value="Vps5"/>
    <property type="match status" value="1"/>
</dbReference>
<comment type="caution">
    <text evidence="13">The sequence shown here is derived from an EMBL/GenBank/DDBJ whole genome shotgun (WGS) entry which is preliminary data.</text>
</comment>
<dbReference type="InterPro" id="IPR001683">
    <property type="entry name" value="PX_dom"/>
</dbReference>
<feature type="compositionally biased region" description="Low complexity" evidence="11">
    <location>
        <begin position="57"/>
        <end position="72"/>
    </location>
</feature>
<evidence type="ECO:0000256" key="2">
    <source>
        <dbReference type="ARBA" id="ARBA00004496"/>
    </source>
</evidence>
<reference evidence="13" key="1">
    <citation type="submission" date="2020-12" db="EMBL/GenBank/DDBJ databases">
        <title>Metabolic potential, ecology and presence of endohyphal bacteria is reflected in genomic diversity of Mucoromycotina.</title>
        <authorList>
            <person name="Muszewska A."/>
            <person name="Okrasinska A."/>
            <person name="Steczkiewicz K."/>
            <person name="Drgas O."/>
            <person name="Orlowska M."/>
            <person name="Perlinska-Lenart U."/>
            <person name="Aleksandrzak-Piekarczyk T."/>
            <person name="Szatraj K."/>
            <person name="Zielenkiewicz U."/>
            <person name="Pilsyk S."/>
            <person name="Malc E."/>
            <person name="Mieczkowski P."/>
            <person name="Kruszewska J.S."/>
            <person name="Biernat P."/>
            <person name="Pawlowska J."/>
        </authorList>
    </citation>
    <scope>NUCLEOTIDE SEQUENCE</scope>
    <source>
        <strain evidence="13">CBS 226.32</strain>
    </source>
</reference>
<keyword evidence="14" id="KW-1185">Reference proteome</keyword>
<gene>
    <name evidence="13" type="ORF">INT46_010525</name>
</gene>
<dbReference type="InterPro" id="IPR015404">
    <property type="entry name" value="Vps5_C"/>
</dbReference>
<keyword evidence="7" id="KW-0472">Membrane</keyword>
<comment type="similarity">
    <text evidence="3">Belongs to the sorting nexin family.</text>
</comment>
<evidence type="ECO:0000256" key="3">
    <source>
        <dbReference type="ARBA" id="ARBA00010883"/>
    </source>
</evidence>
<comment type="subcellular location">
    <subcellularLocation>
        <location evidence="2">Cytoplasm</location>
    </subcellularLocation>
    <subcellularLocation>
        <location evidence="1">Endomembrane system</location>
        <topology evidence="1">Peripheral membrane protein</topology>
    </subcellularLocation>
</comment>
<dbReference type="GO" id="GO:0035091">
    <property type="term" value="F:phosphatidylinositol binding"/>
    <property type="evidence" value="ECO:0007669"/>
    <property type="project" value="InterPro"/>
</dbReference>